<comment type="caution">
    <text evidence="1">The sequence shown here is derived from an EMBL/GenBank/DDBJ whole genome shotgun (WGS) entry which is preliminary data.</text>
</comment>
<dbReference type="EMBL" id="JBHSLA010000008">
    <property type="protein sequence ID" value="MFC5196604.1"/>
    <property type="molecule type" value="Genomic_DNA"/>
</dbReference>
<organism evidence="1 2">
    <name type="scientific">Bizionia hallyeonensis</name>
    <dbReference type="NCBI Taxonomy" id="1123757"/>
    <lineage>
        <taxon>Bacteria</taxon>
        <taxon>Pseudomonadati</taxon>
        <taxon>Bacteroidota</taxon>
        <taxon>Flavobacteriia</taxon>
        <taxon>Flavobacteriales</taxon>
        <taxon>Flavobacteriaceae</taxon>
        <taxon>Bizionia</taxon>
    </lineage>
</organism>
<name>A0ABW0CBJ8_9FLAO</name>
<accession>A0ABW0CBJ8</accession>
<dbReference type="Proteomes" id="UP001596162">
    <property type="component" value="Unassembled WGS sequence"/>
</dbReference>
<evidence type="ECO:0000313" key="2">
    <source>
        <dbReference type="Proteomes" id="UP001596162"/>
    </source>
</evidence>
<protein>
    <submittedName>
        <fullName evidence="1">Uncharacterized protein</fullName>
    </submittedName>
</protein>
<reference evidence="2" key="1">
    <citation type="journal article" date="2019" name="Int. J. Syst. Evol. Microbiol.">
        <title>The Global Catalogue of Microorganisms (GCM) 10K type strain sequencing project: providing services to taxonomists for standard genome sequencing and annotation.</title>
        <authorList>
            <consortium name="The Broad Institute Genomics Platform"/>
            <consortium name="The Broad Institute Genome Sequencing Center for Infectious Disease"/>
            <person name="Wu L."/>
            <person name="Ma J."/>
        </authorList>
    </citation>
    <scope>NUCLEOTIDE SEQUENCE [LARGE SCALE GENOMIC DNA]</scope>
    <source>
        <strain evidence="2">JCM 17978</strain>
    </source>
</reference>
<evidence type="ECO:0000313" key="1">
    <source>
        <dbReference type="EMBL" id="MFC5196604.1"/>
    </source>
</evidence>
<keyword evidence="2" id="KW-1185">Reference proteome</keyword>
<dbReference type="RefSeq" id="WP_376862199.1">
    <property type="nucleotide sequence ID" value="NZ_JBHSLA010000008.1"/>
</dbReference>
<sequence>MSKKYVGLIGDSMDIQDLDYILNDDNWKINFIENKYLLSSSFLDSINSEYEILLKAKQFLDILNGAAKAIYNNHIYITANTVYTINEQNKLQGTAFMSGKSTGRSRFRATLTIESNEKVSENKYQKWIDKAKTDSNVREILHYFNNQDWWNLYKIYEIIRKDLKKSGMSNLVSKNEISRFTRTANDNKIIGEKARHATYDNESHNNPMDINSARKFILDYFEKWIELKE</sequence>
<proteinExistence type="predicted"/>
<gene>
    <name evidence="1" type="ORF">ACFPH8_14775</name>
</gene>